<gene>
    <name evidence="2" type="ORF">ACFPPA_02390</name>
</gene>
<dbReference type="EMBL" id="JBHSNF010000001">
    <property type="protein sequence ID" value="MFC5524584.1"/>
    <property type="molecule type" value="Genomic_DNA"/>
</dbReference>
<keyword evidence="3" id="KW-1185">Reference proteome</keyword>
<protein>
    <submittedName>
        <fullName evidence="2">DUF4381 domain-containing protein</fullName>
    </submittedName>
</protein>
<name>A0ABW0QK05_9GAMM</name>
<feature type="transmembrane region" description="Helical" evidence="1">
    <location>
        <begin position="35"/>
        <end position="53"/>
    </location>
</feature>
<sequence length="176" mass="20075">MPPVQPVPAASTPGPQLRDIHLPAAPSWWPPAPGWWVLAALMLAVMVAAAWWWRRRRRVRRQQQDVLRELDRLVLQHRQSGDQAALVSGMHQLLRRVARRHDSTAAQQRGDAWRQTLARVPVDASTLEHLLALDRLIYQPPSSFDDAVMIEAMRRWLRLAVVPASWKPLSPEHADA</sequence>
<keyword evidence="1" id="KW-0472">Membrane</keyword>
<organism evidence="2 3">
    <name type="scientific">Rhodanobacter ginsengisoli</name>
    <dbReference type="NCBI Taxonomy" id="418646"/>
    <lineage>
        <taxon>Bacteria</taxon>
        <taxon>Pseudomonadati</taxon>
        <taxon>Pseudomonadota</taxon>
        <taxon>Gammaproteobacteria</taxon>
        <taxon>Lysobacterales</taxon>
        <taxon>Rhodanobacteraceae</taxon>
        <taxon>Rhodanobacter</taxon>
    </lineage>
</organism>
<dbReference type="Proteomes" id="UP001596114">
    <property type="component" value="Unassembled WGS sequence"/>
</dbReference>
<keyword evidence="1" id="KW-1133">Transmembrane helix</keyword>
<dbReference type="InterPro" id="IPR025489">
    <property type="entry name" value="DUF4381"/>
</dbReference>
<evidence type="ECO:0000256" key="1">
    <source>
        <dbReference type="SAM" id="Phobius"/>
    </source>
</evidence>
<dbReference type="RefSeq" id="WP_377319426.1">
    <property type="nucleotide sequence ID" value="NZ_JBHSNF010000001.1"/>
</dbReference>
<keyword evidence="1" id="KW-0812">Transmembrane</keyword>
<comment type="caution">
    <text evidence="2">The sequence shown here is derived from an EMBL/GenBank/DDBJ whole genome shotgun (WGS) entry which is preliminary data.</text>
</comment>
<accession>A0ABW0QK05</accession>
<proteinExistence type="predicted"/>
<evidence type="ECO:0000313" key="2">
    <source>
        <dbReference type="EMBL" id="MFC5524584.1"/>
    </source>
</evidence>
<dbReference type="Pfam" id="PF14316">
    <property type="entry name" value="DUF4381"/>
    <property type="match status" value="1"/>
</dbReference>
<reference evidence="3" key="1">
    <citation type="journal article" date="2019" name="Int. J. Syst. Evol. Microbiol.">
        <title>The Global Catalogue of Microorganisms (GCM) 10K type strain sequencing project: providing services to taxonomists for standard genome sequencing and annotation.</title>
        <authorList>
            <consortium name="The Broad Institute Genomics Platform"/>
            <consortium name="The Broad Institute Genome Sequencing Center for Infectious Disease"/>
            <person name="Wu L."/>
            <person name="Ma J."/>
        </authorList>
    </citation>
    <scope>NUCLEOTIDE SEQUENCE [LARGE SCALE GENOMIC DNA]</scope>
    <source>
        <strain evidence="3">CGMCC 1.16619</strain>
    </source>
</reference>
<evidence type="ECO:0000313" key="3">
    <source>
        <dbReference type="Proteomes" id="UP001596114"/>
    </source>
</evidence>